<evidence type="ECO:0000313" key="3">
    <source>
        <dbReference type="Proteomes" id="UP000483820"/>
    </source>
</evidence>
<feature type="transmembrane region" description="Helical" evidence="1">
    <location>
        <begin position="51"/>
        <end position="70"/>
    </location>
</feature>
<keyword evidence="1" id="KW-0812">Transmembrane</keyword>
<feature type="transmembrane region" description="Helical" evidence="1">
    <location>
        <begin position="124"/>
        <end position="140"/>
    </location>
</feature>
<evidence type="ECO:0000313" key="2">
    <source>
        <dbReference type="EMBL" id="KAF1767240.1"/>
    </source>
</evidence>
<dbReference type="GeneID" id="9802718"/>
<protein>
    <submittedName>
        <fullName evidence="2">Uncharacterized protein</fullName>
    </submittedName>
</protein>
<keyword evidence="1" id="KW-0472">Membrane</keyword>
<evidence type="ECO:0000256" key="1">
    <source>
        <dbReference type="SAM" id="Phobius"/>
    </source>
</evidence>
<accession>A0A6A5HGS9</accession>
<sequence>MLTIQIKPSPFKYAKWLFLCTLLRFILWILILVIYYNEKTGEKYNFNAADYYVFASIYLILACCLLVFFFTECAKRYIIFCYIQIIMAISMTVYFYLPLITGVEADAVNFHQKQFFTTHLRYNLYYPSLLINYLICIYFFRKSARYHLENIKNDMFYKH</sequence>
<dbReference type="Proteomes" id="UP000483820">
    <property type="component" value="Chromosome II"/>
</dbReference>
<dbReference type="CTD" id="9802718"/>
<comment type="caution">
    <text evidence="2">The sequence shown here is derived from an EMBL/GenBank/DDBJ whole genome shotgun (WGS) entry which is preliminary data.</text>
</comment>
<dbReference type="AlphaFoldDB" id="A0A6A5HGS9"/>
<dbReference type="KEGG" id="crq:GCK72_007199"/>
<proteinExistence type="predicted"/>
<feature type="transmembrane region" description="Helical" evidence="1">
    <location>
        <begin position="16"/>
        <end position="36"/>
    </location>
</feature>
<dbReference type="EMBL" id="WUAV01000002">
    <property type="protein sequence ID" value="KAF1767240.1"/>
    <property type="molecule type" value="Genomic_DNA"/>
</dbReference>
<keyword evidence="1" id="KW-1133">Transmembrane helix</keyword>
<organism evidence="2 3">
    <name type="scientific">Caenorhabditis remanei</name>
    <name type="common">Caenorhabditis vulgaris</name>
    <dbReference type="NCBI Taxonomy" id="31234"/>
    <lineage>
        <taxon>Eukaryota</taxon>
        <taxon>Metazoa</taxon>
        <taxon>Ecdysozoa</taxon>
        <taxon>Nematoda</taxon>
        <taxon>Chromadorea</taxon>
        <taxon>Rhabditida</taxon>
        <taxon>Rhabditina</taxon>
        <taxon>Rhabditomorpha</taxon>
        <taxon>Rhabditoidea</taxon>
        <taxon>Rhabditidae</taxon>
        <taxon>Peloderinae</taxon>
        <taxon>Caenorhabditis</taxon>
    </lineage>
</organism>
<reference evidence="2 3" key="1">
    <citation type="submission" date="2019-12" db="EMBL/GenBank/DDBJ databases">
        <title>Chromosome-level assembly of the Caenorhabditis remanei genome.</title>
        <authorList>
            <person name="Teterina A.A."/>
            <person name="Willis J.H."/>
            <person name="Phillips P.C."/>
        </authorList>
    </citation>
    <scope>NUCLEOTIDE SEQUENCE [LARGE SCALE GENOMIC DNA]</scope>
    <source>
        <strain evidence="2 3">PX506</strain>
        <tissue evidence="2">Whole organism</tissue>
    </source>
</reference>
<dbReference type="RefSeq" id="XP_053590227.1">
    <property type="nucleotide sequence ID" value="XM_053726033.1"/>
</dbReference>
<name>A0A6A5HGS9_CAERE</name>
<gene>
    <name evidence="2" type="ORF">GCK72_007199</name>
</gene>
<feature type="transmembrane region" description="Helical" evidence="1">
    <location>
        <begin position="77"/>
        <end position="97"/>
    </location>
</feature>